<keyword evidence="2" id="KW-0560">Oxidoreductase</keyword>
<dbReference type="SUPFAM" id="SSF54909">
    <property type="entry name" value="Dimeric alpha+beta barrel"/>
    <property type="match status" value="1"/>
</dbReference>
<dbReference type="EMBL" id="JBHRYN010000006">
    <property type="protein sequence ID" value="MFC3700764.1"/>
    <property type="molecule type" value="Genomic_DNA"/>
</dbReference>
<comment type="caution">
    <text evidence="2">The sequence shown here is derived from an EMBL/GenBank/DDBJ whole genome shotgun (WGS) entry which is preliminary data.</text>
</comment>
<gene>
    <name evidence="2" type="ORF">ACFOND_03850</name>
</gene>
<evidence type="ECO:0000313" key="3">
    <source>
        <dbReference type="Proteomes" id="UP001595710"/>
    </source>
</evidence>
<proteinExistence type="predicted"/>
<protein>
    <submittedName>
        <fullName evidence="2">Quinol monooxygenase</fullName>
        <ecNumber evidence="2">1.-.-.-</ecNumber>
    </submittedName>
</protein>
<reference evidence="3" key="1">
    <citation type="journal article" date="2019" name="Int. J. Syst. Evol. Microbiol.">
        <title>The Global Catalogue of Microorganisms (GCM) 10K type strain sequencing project: providing services to taxonomists for standard genome sequencing and annotation.</title>
        <authorList>
            <consortium name="The Broad Institute Genomics Platform"/>
            <consortium name="The Broad Institute Genome Sequencing Center for Infectious Disease"/>
            <person name="Wu L."/>
            <person name="Ma J."/>
        </authorList>
    </citation>
    <scope>NUCLEOTIDE SEQUENCE [LARGE SCALE GENOMIC DNA]</scope>
    <source>
        <strain evidence="3">CECT 8288</strain>
    </source>
</reference>
<keyword evidence="3" id="KW-1185">Reference proteome</keyword>
<dbReference type="InterPro" id="IPR007138">
    <property type="entry name" value="ABM_dom"/>
</dbReference>
<evidence type="ECO:0000313" key="2">
    <source>
        <dbReference type="EMBL" id="MFC3700764.1"/>
    </source>
</evidence>
<evidence type="ECO:0000259" key="1">
    <source>
        <dbReference type="Pfam" id="PF03992"/>
    </source>
</evidence>
<dbReference type="InterPro" id="IPR011008">
    <property type="entry name" value="Dimeric_a/b-barrel"/>
</dbReference>
<keyword evidence="2" id="KW-0503">Monooxygenase</keyword>
<name>A0ABV7WQV3_9GAMM</name>
<accession>A0ABV7WQV3</accession>
<dbReference type="Gene3D" id="3.30.70.100">
    <property type="match status" value="1"/>
</dbReference>
<dbReference type="Proteomes" id="UP001595710">
    <property type="component" value="Unassembled WGS sequence"/>
</dbReference>
<sequence>MSKVRLTGHIMIPPQCLAIVLEHLSLHLALTRAEPGCLKFIVNQDENEPCKLLVEEAFIDSAAFEAHQSRTQNSAWYEITKDFDRHYRIINED</sequence>
<dbReference type="RefSeq" id="WP_290281045.1">
    <property type="nucleotide sequence ID" value="NZ_JAUFQI010000001.1"/>
</dbReference>
<dbReference type="GO" id="GO:0004497">
    <property type="term" value="F:monooxygenase activity"/>
    <property type="evidence" value="ECO:0007669"/>
    <property type="project" value="UniProtKB-KW"/>
</dbReference>
<dbReference type="Pfam" id="PF03992">
    <property type="entry name" value="ABM"/>
    <property type="match status" value="1"/>
</dbReference>
<dbReference type="EC" id="1.-.-.-" evidence="2"/>
<organism evidence="2 3">
    <name type="scientific">Reinekea marina</name>
    <dbReference type="NCBI Taxonomy" id="1310421"/>
    <lineage>
        <taxon>Bacteria</taxon>
        <taxon>Pseudomonadati</taxon>
        <taxon>Pseudomonadota</taxon>
        <taxon>Gammaproteobacteria</taxon>
        <taxon>Oceanospirillales</taxon>
        <taxon>Saccharospirillaceae</taxon>
        <taxon>Reinekea</taxon>
    </lineage>
</organism>
<feature type="domain" description="ABM" evidence="1">
    <location>
        <begin position="8"/>
        <end position="76"/>
    </location>
</feature>